<keyword evidence="2" id="KW-1185">Reference proteome</keyword>
<proteinExistence type="predicted"/>
<evidence type="ECO:0000313" key="1">
    <source>
        <dbReference type="EMBL" id="REF96362.1"/>
    </source>
</evidence>
<accession>A0A3D9ZIR1</accession>
<dbReference type="EMBL" id="QUMQ01000001">
    <property type="protein sequence ID" value="REF96362.1"/>
    <property type="molecule type" value="Genomic_DNA"/>
</dbReference>
<dbReference type="Proteomes" id="UP000256913">
    <property type="component" value="Unassembled WGS sequence"/>
</dbReference>
<sequence>MSYDLMFVRRQPGQTWADALDAVEDDDEFGAGPAPDVWQRVVERARLLLGEVSLFVTDDCGEINHEPTNIQLDLFADSAGMSVPYGPTGDGATAILHAMYLLGRIVEEETGLEGYDPQVDKPLAEAAANLDLGAASFETVAHLLRTLT</sequence>
<organism evidence="1 2">
    <name type="scientific">Asanoa ferruginea</name>
    <dbReference type="NCBI Taxonomy" id="53367"/>
    <lineage>
        <taxon>Bacteria</taxon>
        <taxon>Bacillati</taxon>
        <taxon>Actinomycetota</taxon>
        <taxon>Actinomycetes</taxon>
        <taxon>Micromonosporales</taxon>
        <taxon>Micromonosporaceae</taxon>
        <taxon>Asanoa</taxon>
    </lineage>
</organism>
<gene>
    <name evidence="1" type="ORF">DFJ67_2341</name>
</gene>
<reference evidence="1 2" key="1">
    <citation type="submission" date="2018-08" db="EMBL/GenBank/DDBJ databases">
        <title>Sequencing the genomes of 1000 actinobacteria strains.</title>
        <authorList>
            <person name="Klenk H.-P."/>
        </authorList>
    </citation>
    <scope>NUCLEOTIDE SEQUENCE [LARGE SCALE GENOMIC DNA]</scope>
    <source>
        <strain evidence="1 2">DSM 44099</strain>
    </source>
</reference>
<dbReference type="AlphaFoldDB" id="A0A3D9ZIR1"/>
<evidence type="ECO:0000313" key="2">
    <source>
        <dbReference type="Proteomes" id="UP000256913"/>
    </source>
</evidence>
<dbReference type="RefSeq" id="WP_116067896.1">
    <property type="nucleotide sequence ID" value="NZ_BONB01000007.1"/>
</dbReference>
<protein>
    <submittedName>
        <fullName evidence="1">Uncharacterized protein</fullName>
    </submittedName>
</protein>
<name>A0A3D9ZIR1_9ACTN</name>
<comment type="caution">
    <text evidence="1">The sequence shown here is derived from an EMBL/GenBank/DDBJ whole genome shotgun (WGS) entry which is preliminary data.</text>
</comment>
<dbReference type="OrthoDB" id="4164936at2"/>